<dbReference type="FunFam" id="1.25.40.10:FF:000031">
    <property type="entry name" value="Pentatricopeptide repeat-containing protein mitochondrial"/>
    <property type="match status" value="1"/>
</dbReference>
<feature type="repeat" description="PPR" evidence="2">
    <location>
        <begin position="412"/>
        <end position="446"/>
    </location>
</feature>
<name>A0A6J0PRM9_ELAGV</name>
<dbReference type="GeneID" id="105058189"/>
<evidence type="ECO:0000256" key="1">
    <source>
        <dbReference type="ARBA" id="ARBA00022737"/>
    </source>
</evidence>
<dbReference type="PROSITE" id="PS51375">
    <property type="entry name" value="PPR"/>
    <property type="match status" value="6"/>
</dbReference>
<dbReference type="NCBIfam" id="TIGR00756">
    <property type="entry name" value="PPR"/>
    <property type="match status" value="7"/>
</dbReference>
<dbReference type="InterPro" id="IPR046849">
    <property type="entry name" value="E2_motif"/>
</dbReference>
<reference evidence="5 6" key="1">
    <citation type="submission" date="2025-04" db="UniProtKB">
        <authorList>
            <consortium name="RefSeq"/>
        </authorList>
    </citation>
    <scope>IDENTIFICATION</scope>
</reference>
<dbReference type="FunFam" id="1.25.40.10:FF:000442">
    <property type="entry name" value="Pentatricopeptide repeat-containing protein At3g49710"/>
    <property type="match status" value="1"/>
</dbReference>
<feature type="domain" description="DYW" evidence="3">
    <location>
        <begin position="627"/>
        <end position="719"/>
    </location>
</feature>
<feature type="repeat" description="PPR" evidence="2">
    <location>
        <begin position="549"/>
        <end position="583"/>
    </location>
</feature>
<dbReference type="SUPFAM" id="SSF48452">
    <property type="entry name" value="TPR-like"/>
    <property type="match status" value="1"/>
</dbReference>
<feature type="repeat" description="PPR" evidence="2">
    <location>
        <begin position="208"/>
        <end position="242"/>
    </location>
</feature>
<dbReference type="FunFam" id="1.25.40.10:FF:000366">
    <property type="entry name" value="Pentatricopeptide (PPR) repeat-containing protein"/>
    <property type="match status" value="1"/>
</dbReference>
<dbReference type="FunFam" id="1.25.40.10:FF:000396">
    <property type="entry name" value="Pentatricopeptide repeat-containing protein At2g36730"/>
    <property type="match status" value="1"/>
</dbReference>
<dbReference type="InterPro" id="IPR046848">
    <property type="entry name" value="E_motif"/>
</dbReference>
<evidence type="ECO:0000256" key="2">
    <source>
        <dbReference type="PROSITE-ProRule" id="PRU00708"/>
    </source>
</evidence>
<dbReference type="OrthoDB" id="185373at2759"/>
<dbReference type="PANTHER" id="PTHR47926:SF505">
    <property type="entry name" value="PENTATRICOPEPTIDE REPEAT (PPR) SUPERFAMILY PROTEIN"/>
    <property type="match status" value="1"/>
</dbReference>
<dbReference type="AlphaFoldDB" id="A0A6J0PRM9"/>
<accession>A0A6J0PRM9</accession>
<dbReference type="PANTHER" id="PTHR47926">
    <property type="entry name" value="PENTATRICOPEPTIDE REPEAT-CONTAINING PROTEIN"/>
    <property type="match status" value="1"/>
</dbReference>
<dbReference type="GO" id="GO:0008270">
    <property type="term" value="F:zinc ion binding"/>
    <property type="evidence" value="ECO:0007669"/>
    <property type="project" value="InterPro"/>
</dbReference>
<dbReference type="Proteomes" id="UP000504607">
    <property type="component" value="Chromosome 15"/>
</dbReference>
<dbReference type="InterPro" id="IPR032867">
    <property type="entry name" value="DYW_dom"/>
</dbReference>
<feature type="repeat" description="PPR" evidence="2">
    <location>
        <begin position="176"/>
        <end position="206"/>
    </location>
</feature>
<evidence type="ECO:0000313" key="6">
    <source>
        <dbReference type="RefSeq" id="XP_029124234.1"/>
    </source>
</evidence>
<dbReference type="KEGG" id="egu:105058189"/>
<dbReference type="GO" id="GO:0003723">
    <property type="term" value="F:RNA binding"/>
    <property type="evidence" value="ECO:0007669"/>
    <property type="project" value="InterPro"/>
</dbReference>
<evidence type="ECO:0000313" key="4">
    <source>
        <dbReference type="Proteomes" id="UP000504607"/>
    </source>
</evidence>
<dbReference type="Pfam" id="PF14432">
    <property type="entry name" value="DYW_deaminase"/>
    <property type="match status" value="1"/>
</dbReference>
<evidence type="ECO:0000259" key="3">
    <source>
        <dbReference type="Pfam" id="PF14432"/>
    </source>
</evidence>
<dbReference type="Pfam" id="PF20430">
    <property type="entry name" value="Eplus_motif"/>
    <property type="match status" value="1"/>
</dbReference>
<feature type="repeat" description="PPR" evidence="2">
    <location>
        <begin position="309"/>
        <end position="344"/>
    </location>
</feature>
<dbReference type="FunFam" id="1.25.40.10:FF:000351">
    <property type="entry name" value="Pentatricopeptide repeat-containing protein"/>
    <property type="match status" value="1"/>
</dbReference>
<gene>
    <name evidence="5 6" type="primary">LOC105058189</name>
</gene>
<dbReference type="RefSeq" id="XP_019710625.1">
    <property type="nucleotide sequence ID" value="XM_019855066.2"/>
</dbReference>
<dbReference type="GO" id="GO:0009451">
    <property type="term" value="P:RNA modification"/>
    <property type="evidence" value="ECO:0007669"/>
    <property type="project" value="InterPro"/>
</dbReference>
<dbReference type="InterPro" id="IPR046960">
    <property type="entry name" value="PPR_At4g14850-like_plant"/>
</dbReference>
<evidence type="ECO:0000313" key="5">
    <source>
        <dbReference type="RefSeq" id="XP_019710625.1"/>
    </source>
</evidence>
<organism evidence="4 5">
    <name type="scientific">Elaeis guineensis var. tenera</name>
    <name type="common">Oil palm</name>
    <dbReference type="NCBI Taxonomy" id="51953"/>
    <lineage>
        <taxon>Eukaryota</taxon>
        <taxon>Viridiplantae</taxon>
        <taxon>Streptophyta</taxon>
        <taxon>Embryophyta</taxon>
        <taxon>Tracheophyta</taxon>
        <taxon>Spermatophyta</taxon>
        <taxon>Magnoliopsida</taxon>
        <taxon>Liliopsida</taxon>
        <taxon>Arecaceae</taxon>
        <taxon>Arecoideae</taxon>
        <taxon>Cocoseae</taxon>
        <taxon>Elaeidinae</taxon>
        <taxon>Elaeis</taxon>
    </lineage>
</organism>
<protein>
    <submittedName>
        <fullName evidence="5 6">Pentatricopeptide repeat-containing protein At3g49710</fullName>
    </submittedName>
</protein>
<keyword evidence="4" id="KW-1185">Reference proteome</keyword>
<feature type="repeat" description="PPR" evidence="2">
    <location>
        <begin position="111"/>
        <end position="145"/>
    </location>
</feature>
<proteinExistence type="predicted"/>
<dbReference type="Pfam" id="PF13041">
    <property type="entry name" value="PPR_2"/>
    <property type="match status" value="4"/>
</dbReference>
<dbReference type="RefSeq" id="XP_029124234.1">
    <property type="nucleotide sequence ID" value="XM_029268401.1"/>
</dbReference>
<dbReference type="Gene3D" id="1.25.40.10">
    <property type="entry name" value="Tetratricopeptide repeat domain"/>
    <property type="match status" value="4"/>
</dbReference>
<dbReference type="Pfam" id="PF01535">
    <property type="entry name" value="PPR"/>
    <property type="match status" value="3"/>
</dbReference>
<dbReference type="Pfam" id="PF20431">
    <property type="entry name" value="E_motif"/>
    <property type="match status" value="1"/>
</dbReference>
<sequence>MSRVSSHLLELSLSAQRFHHLLKACIAGRDLASGRALHGLYVKSAVPPSTYLSNHLVLLYSKCRRLSLARRSFDEIAQPNVFSYNALLAAYARDYPADVSRCLFLQIPAPDLVSYNTLLSAYATEGRASEALQLFSNMRHLGSDMDGFTLSSVISSLTNGVDQLHWLAISSGLDSYVSVNNALISAYSKGGNLDEAKQVFEEMGFSRDGVSWNCMIVAYGQHREGPKALNLFQEMVRRGFEVDMFTLASVLTAFTSVKDLLGGEQFHAQLIKSAFERNSHVGSGLIDLYSKCGRILDARKVFEEVDEPDLVLWNTMISGYSLNDEFSEEGLNCFREMQRSGFRPDDCSFVCAISACSNLSSPSQGKQMHALAIKSEFPNNQISVNNALIAMYSKCGNLKDAHRLFKRMPECNTVSFNSMIAGYAQHGLGNEALVLFKEMIDSNYDPTSITFISVLSACAHTGRVEEGQDHFNSMNQKYGIEPGEEHYSCMIDLLARAGKFEEVEELIRTMPFDPGSIGWAALLGACRTHGNVELGAKAAEMLLQLEPSNAAAYVMLSNMYASTGRWDEVSTVRKLMKDRGVRKKPGCSWIEVEKRIHVFVADDVSHPRIKEIYEFLEEMSRKMKQAGYVPDVRWALARDNVIEGETRLGHHSEKLAVAFGLISTGEGVPILVVKNLRICGDCHNAIKFISAIVGREITIRDAHRFHCFREGSCSCGDYW</sequence>
<dbReference type="InterPro" id="IPR011990">
    <property type="entry name" value="TPR-like_helical_dom_sf"/>
</dbReference>
<keyword evidence="1" id="KW-0677">Repeat</keyword>
<dbReference type="InterPro" id="IPR002885">
    <property type="entry name" value="PPR_rpt"/>
</dbReference>